<comment type="caution">
    <text evidence="2">The sequence shown here is derived from an EMBL/GenBank/DDBJ whole genome shotgun (WGS) entry which is preliminary data.</text>
</comment>
<keyword evidence="3" id="KW-1185">Reference proteome</keyword>
<dbReference type="AlphaFoldDB" id="A0A9W8GE29"/>
<dbReference type="PANTHER" id="PTHR34144:SF7">
    <property type="entry name" value="EXPORT PROTEIN (CAP59), PUTATIVE (AFU_ORTHOLOGUE AFUA_7G05020)-RELATED"/>
    <property type="match status" value="1"/>
</dbReference>
<dbReference type="InterPro" id="IPR029044">
    <property type="entry name" value="Nucleotide-diphossugar_trans"/>
</dbReference>
<dbReference type="Proteomes" id="UP001151516">
    <property type="component" value="Unassembled WGS sequence"/>
</dbReference>
<feature type="transmembrane region" description="Helical" evidence="1">
    <location>
        <begin position="15"/>
        <end position="35"/>
    </location>
</feature>
<proteinExistence type="predicted"/>
<dbReference type="SUPFAM" id="SSF53448">
    <property type="entry name" value="Nucleotide-diphospho-sugar transferases"/>
    <property type="match status" value="1"/>
</dbReference>
<evidence type="ECO:0008006" key="4">
    <source>
        <dbReference type="Google" id="ProtNLM"/>
    </source>
</evidence>
<organism evidence="2 3">
    <name type="scientific">Coemansia spiralis</name>
    <dbReference type="NCBI Taxonomy" id="417178"/>
    <lineage>
        <taxon>Eukaryota</taxon>
        <taxon>Fungi</taxon>
        <taxon>Fungi incertae sedis</taxon>
        <taxon>Zoopagomycota</taxon>
        <taxon>Kickxellomycotina</taxon>
        <taxon>Kickxellomycetes</taxon>
        <taxon>Kickxellales</taxon>
        <taxon>Kickxellaceae</taxon>
        <taxon>Coemansia</taxon>
    </lineage>
</organism>
<dbReference type="Pfam" id="PF11735">
    <property type="entry name" value="CAP59_mtransfer"/>
    <property type="match status" value="1"/>
</dbReference>
<dbReference type="OrthoDB" id="262547at2759"/>
<protein>
    <recommendedName>
        <fullName evidence="4">Alpha-1,3-mannosyltransferase CMT1</fullName>
    </recommendedName>
</protein>
<name>A0A9W8GE29_9FUNG</name>
<gene>
    <name evidence="2" type="ORF">IWW39_005685</name>
</gene>
<evidence type="ECO:0000256" key="1">
    <source>
        <dbReference type="SAM" id="Phobius"/>
    </source>
</evidence>
<reference evidence="2" key="1">
    <citation type="submission" date="2022-07" db="EMBL/GenBank/DDBJ databases">
        <title>Phylogenomic reconstructions and comparative analyses of Kickxellomycotina fungi.</title>
        <authorList>
            <person name="Reynolds N.K."/>
            <person name="Stajich J.E."/>
            <person name="Barry K."/>
            <person name="Grigoriev I.V."/>
            <person name="Crous P."/>
            <person name="Smith M.E."/>
        </authorList>
    </citation>
    <scope>NUCLEOTIDE SEQUENCE</scope>
    <source>
        <strain evidence="2">CBS 109367</strain>
    </source>
</reference>
<sequence length="412" mass="47327">MSLRAILASLHGRRYLLMVGLMVLALVGIVSMYSFDLKTYTAPSGTREDTMMQKVRSKFHAYLYKTHYKIHKEDYRAHCSQENFSEAFVESTKQRYMNLTNGDTEPVFLAANLYNNEKILPNMATQFLKLADTLGHSRIFISIYENGSTDRTKEILRRFNETLNALGIAHRIVAEDTPKPEHIHRIEYLAKLRNYAMEPLYSDGAKFGRVAFLNDVYFCQADLLELLFQSQTHGAHLTCGEDFDIWKGEIGFYDTWVARNIQGEQLDREVQILSSNDTTMSAEMRGRPFQVQCCWNGMAVIDAKVFHGDEGLRFRRSAKDECSASECSLFCNDLWRKGFSRVIMVPRVKLSYDIPSRNMLRKPLYFPADLPYNNPEIEKISFRPGPEKVHCMPLNGIDAIDPDGPDTYVTLL</sequence>
<keyword evidence="1" id="KW-1133">Transmembrane helix</keyword>
<dbReference type="PANTHER" id="PTHR34144">
    <property type="entry name" value="CHROMOSOME 8, WHOLE GENOME SHOTGUN SEQUENCE"/>
    <property type="match status" value="1"/>
</dbReference>
<dbReference type="InterPro" id="IPR021047">
    <property type="entry name" value="Mannosyltransferase_CMT1"/>
</dbReference>
<evidence type="ECO:0000313" key="3">
    <source>
        <dbReference type="Proteomes" id="UP001151516"/>
    </source>
</evidence>
<evidence type="ECO:0000313" key="2">
    <source>
        <dbReference type="EMBL" id="KAJ2683099.1"/>
    </source>
</evidence>
<accession>A0A9W8GE29</accession>
<keyword evidence="1" id="KW-0472">Membrane</keyword>
<dbReference type="EMBL" id="JANBTX010000322">
    <property type="protein sequence ID" value="KAJ2683099.1"/>
    <property type="molecule type" value="Genomic_DNA"/>
</dbReference>
<keyword evidence="1" id="KW-0812">Transmembrane</keyword>